<gene>
    <name evidence="1" type="ORF">H6A19_02065</name>
</gene>
<dbReference type="InterPro" id="IPR051159">
    <property type="entry name" value="Hexapeptide_acetyltransf"/>
</dbReference>
<dbReference type="Gene3D" id="2.160.10.10">
    <property type="entry name" value="Hexapeptide repeat proteins"/>
    <property type="match status" value="1"/>
</dbReference>
<keyword evidence="1" id="KW-0012">Acyltransferase</keyword>
<reference evidence="1 2" key="1">
    <citation type="journal article" date="2021" name="Sci. Rep.">
        <title>The distribution of antibiotic resistance genes in chicken gut microbiota commensals.</title>
        <authorList>
            <person name="Juricova H."/>
            <person name="Matiasovicova J."/>
            <person name="Kubasova T."/>
            <person name="Cejkova D."/>
            <person name="Rychlik I."/>
        </authorList>
    </citation>
    <scope>NUCLEOTIDE SEQUENCE [LARGE SCALE GENOMIC DNA]</scope>
    <source>
        <strain evidence="1 2">An435</strain>
    </source>
</reference>
<keyword evidence="2" id="KW-1185">Reference proteome</keyword>
<name>A0ABS2FCJ7_9CLOT</name>
<dbReference type="Proteomes" id="UP000767334">
    <property type="component" value="Unassembled WGS sequence"/>
</dbReference>
<dbReference type="SUPFAM" id="SSF51161">
    <property type="entry name" value="Trimeric LpxA-like enzymes"/>
    <property type="match status" value="1"/>
</dbReference>
<organism evidence="1 2">
    <name type="scientific">Clostridium saudiense</name>
    <dbReference type="NCBI Taxonomy" id="1414720"/>
    <lineage>
        <taxon>Bacteria</taxon>
        <taxon>Bacillati</taxon>
        <taxon>Bacillota</taxon>
        <taxon>Clostridia</taxon>
        <taxon>Eubacteriales</taxon>
        <taxon>Clostridiaceae</taxon>
        <taxon>Clostridium</taxon>
    </lineage>
</organism>
<dbReference type="InterPro" id="IPR001451">
    <property type="entry name" value="Hexapep"/>
</dbReference>
<evidence type="ECO:0000313" key="2">
    <source>
        <dbReference type="Proteomes" id="UP000767334"/>
    </source>
</evidence>
<dbReference type="PANTHER" id="PTHR23416">
    <property type="entry name" value="SIALIC ACID SYNTHASE-RELATED"/>
    <property type="match status" value="1"/>
</dbReference>
<dbReference type="InterPro" id="IPR011004">
    <property type="entry name" value="Trimer_LpxA-like_sf"/>
</dbReference>
<dbReference type="CDD" id="cd04647">
    <property type="entry name" value="LbH_MAT_like"/>
    <property type="match status" value="1"/>
</dbReference>
<dbReference type="Pfam" id="PF00132">
    <property type="entry name" value="Hexapep"/>
    <property type="match status" value="1"/>
</dbReference>
<accession>A0ABS2FCJ7</accession>
<evidence type="ECO:0000313" key="1">
    <source>
        <dbReference type="EMBL" id="MBM6818134.1"/>
    </source>
</evidence>
<sequence length="200" mass="22724">MNKIKKIIKGLYNECKAKGTYHFFRMYLSNLAAILRGFKWKIVYPRNVKSSCFFIQSRSKIDIYSKNVRLIIKPLVFIRRNTTIRMDHNSILEIGEKVFINDNCSINCIHNIRIGDYTKIGPGVSINDNDHNFRAKEGDERMLKGDIIIGKNVWIGANTVILRGTTIGDNAVIAAGSVLKGDVAPNTVFLNKRENLSVEF</sequence>
<dbReference type="RefSeq" id="WP_204571803.1">
    <property type="nucleotide sequence ID" value="NZ_JACJLL010000007.1"/>
</dbReference>
<keyword evidence="1" id="KW-0808">Transferase</keyword>
<dbReference type="EMBL" id="JACJLL010000007">
    <property type="protein sequence ID" value="MBM6818134.1"/>
    <property type="molecule type" value="Genomic_DNA"/>
</dbReference>
<dbReference type="GO" id="GO:0016746">
    <property type="term" value="F:acyltransferase activity"/>
    <property type="evidence" value="ECO:0007669"/>
    <property type="project" value="UniProtKB-KW"/>
</dbReference>
<comment type="caution">
    <text evidence="1">The sequence shown here is derived from an EMBL/GenBank/DDBJ whole genome shotgun (WGS) entry which is preliminary data.</text>
</comment>
<protein>
    <submittedName>
        <fullName evidence="1">Acyltransferase</fullName>
    </submittedName>
</protein>
<proteinExistence type="predicted"/>